<feature type="compositionally biased region" description="Basic and acidic residues" evidence="1">
    <location>
        <begin position="306"/>
        <end position="315"/>
    </location>
</feature>
<feature type="compositionally biased region" description="Pro residues" evidence="1">
    <location>
        <begin position="281"/>
        <end position="297"/>
    </location>
</feature>
<gene>
    <name evidence="2" type="ORF">PIB30_016842</name>
</gene>
<keyword evidence="3" id="KW-1185">Reference proteome</keyword>
<feature type="region of interest" description="Disordered" evidence="1">
    <location>
        <begin position="31"/>
        <end position="67"/>
    </location>
</feature>
<organism evidence="2 3">
    <name type="scientific">Stylosanthes scabra</name>
    <dbReference type="NCBI Taxonomy" id="79078"/>
    <lineage>
        <taxon>Eukaryota</taxon>
        <taxon>Viridiplantae</taxon>
        <taxon>Streptophyta</taxon>
        <taxon>Embryophyta</taxon>
        <taxon>Tracheophyta</taxon>
        <taxon>Spermatophyta</taxon>
        <taxon>Magnoliopsida</taxon>
        <taxon>eudicotyledons</taxon>
        <taxon>Gunneridae</taxon>
        <taxon>Pentapetalae</taxon>
        <taxon>rosids</taxon>
        <taxon>fabids</taxon>
        <taxon>Fabales</taxon>
        <taxon>Fabaceae</taxon>
        <taxon>Papilionoideae</taxon>
        <taxon>50 kb inversion clade</taxon>
        <taxon>dalbergioids sensu lato</taxon>
        <taxon>Dalbergieae</taxon>
        <taxon>Pterocarpus clade</taxon>
        <taxon>Stylosanthes</taxon>
    </lineage>
</organism>
<comment type="caution">
    <text evidence="2">The sequence shown here is derived from an EMBL/GenBank/DDBJ whole genome shotgun (WGS) entry which is preliminary data.</text>
</comment>
<protein>
    <submittedName>
        <fullName evidence="2">Uncharacterized protein</fullName>
    </submittedName>
</protein>
<accession>A0ABU6T759</accession>
<name>A0ABU6T759_9FABA</name>
<dbReference type="EMBL" id="JASCZI010090669">
    <property type="protein sequence ID" value="MED6144570.1"/>
    <property type="molecule type" value="Genomic_DNA"/>
</dbReference>
<evidence type="ECO:0000313" key="2">
    <source>
        <dbReference type="EMBL" id="MED6144570.1"/>
    </source>
</evidence>
<dbReference type="Proteomes" id="UP001341840">
    <property type="component" value="Unassembled WGS sequence"/>
</dbReference>
<sequence>MLSLDNHLTFDDEHMDIGGSLLTEVVEHEGNLGGSTISRDHRPKGSSQEEDERTTPPPPVMPTSSLSEGLPMMRMIPIPGLRGEEENIAANEAAATAVSRVYLIWDGGRLQEIAADQHEELSLRDLDQYTQVDPPPSLPLEKGWLLRWDEQPHSVRCLRGLIPTFGILCKAIIDVGGPESPPINEEAIWLRIAGGRKKRGIYGKGVIPVYSVPLIIGDIDDDNTASGPPNVREHVTLLNRELSKQAEANREKVAQVEADFDEKMQSDDFGSAAFTAMHSPPSAPLPPPARSPSPQPQPDRATSSSHHHDDNPDYV</sequence>
<proteinExistence type="predicted"/>
<reference evidence="2 3" key="1">
    <citation type="journal article" date="2023" name="Plants (Basel)">
        <title>Bridging the Gap: Combining Genomics and Transcriptomics Approaches to Understand Stylosanthes scabra, an Orphan Legume from the Brazilian Caatinga.</title>
        <authorList>
            <person name="Ferreira-Neto J.R.C."/>
            <person name="da Silva M.D."/>
            <person name="Binneck E."/>
            <person name="de Melo N.F."/>
            <person name="da Silva R.H."/>
            <person name="de Melo A.L.T.M."/>
            <person name="Pandolfi V."/>
            <person name="Bustamante F.O."/>
            <person name="Brasileiro-Vidal A.C."/>
            <person name="Benko-Iseppon A.M."/>
        </authorList>
    </citation>
    <scope>NUCLEOTIDE SEQUENCE [LARGE SCALE GENOMIC DNA]</scope>
    <source>
        <tissue evidence="2">Leaves</tissue>
    </source>
</reference>
<feature type="region of interest" description="Disordered" evidence="1">
    <location>
        <begin position="260"/>
        <end position="315"/>
    </location>
</feature>
<evidence type="ECO:0000256" key="1">
    <source>
        <dbReference type="SAM" id="MobiDB-lite"/>
    </source>
</evidence>
<evidence type="ECO:0000313" key="3">
    <source>
        <dbReference type="Proteomes" id="UP001341840"/>
    </source>
</evidence>